<accession>A0AAV2PP09</accession>
<evidence type="ECO:0008006" key="8">
    <source>
        <dbReference type="Google" id="ProtNLM"/>
    </source>
</evidence>
<sequence length="214" mass="23776">MVVSTVGDARVPGPLPRILKDYTKAAIRTQPRDLLAWSAAYFKAMSLGTVPPVKDRLEFPVPESSNGLTPGVLRVLHRQLNGEENVSWDKLQEVCEGMGVPESTVKEIWRRAGGNDDTNEMSWEALLPHAAKDASHSLVEALQMVMTAMTDDHVTQRVPVTVVLDHYKILYHDDNIQASDTYDDARAYLADIATYQDSYLTPSDLTRPSCPPLE</sequence>
<comment type="subcellular location">
    <subcellularLocation>
        <location evidence="1">Cell projection</location>
        <location evidence="1">Cilium</location>
        <location evidence="1">Flagellum</location>
    </subcellularLocation>
</comment>
<comment type="caution">
    <text evidence="6">The sequence shown here is derived from an EMBL/GenBank/DDBJ whole genome shotgun (WGS) entry which is preliminary data.</text>
</comment>
<dbReference type="Gene3D" id="1.20.890.10">
    <property type="entry name" value="cAMP-dependent protein kinase regulatory subunit, dimerization-anchoring domain"/>
    <property type="match status" value="1"/>
</dbReference>
<keyword evidence="4" id="KW-0966">Cell projection</keyword>
<dbReference type="Proteomes" id="UP001497623">
    <property type="component" value="Unassembled WGS sequence"/>
</dbReference>
<evidence type="ECO:0000256" key="3">
    <source>
        <dbReference type="ARBA" id="ARBA00023069"/>
    </source>
</evidence>
<reference evidence="6 7" key="1">
    <citation type="submission" date="2024-05" db="EMBL/GenBank/DDBJ databases">
        <authorList>
            <person name="Wallberg A."/>
        </authorList>
    </citation>
    <scope>NUCLEOTIDE SEQUENCE [LARGE SCALE GENOMIC DNA]</scope>
</reference>
<protein>
    <recommendedName>
        <fullName evidence="8">Ropporin-1-like protein</fullName>
    </recommendedName>
</protein>
<keyword evidence="7" id="KW-1185">Reference proteome</keyword>
<evidence type="ECO:0000256" key="1">
    <source>
        <dbReference type="ARBA" id="ARBA00004230"/>
    </source>
</evidence>
<dbReference type="AlphaFoldDB" id="A0AAV2PP09"/>
<dbReference type="GO" id="GO:0031514">
    <property type="term" value="C:motile cilium"/>
    <property type="evidence" value="ECO:0007669"/>
    <property type="project" value="UniProtKB-SubCell"/>
</dbReference>
<proteinExistence type="inferred from homology"/>
<gene>
    <name evidence="6" type="ORF">MNOR_LOCUS2058</name>
</gene>
<dbReference type="PANTHER" id="PTHR14952:SF9">
    <property type="entry name" value="EF-HAND DOMAIN-CONTAINING PROTEIN"/>
    <property type="match status" value="1"/>
</dbReference>
<comment type="similarity">
    <text evidence="5">Belongs to the ropporin family.</text>
</comment>
<evidence type="ECO:0000256" key="2">
    <source>
        <dbReference type="ARBA" id="ARBA00022846"/>
    </source>
</evidence>
<dbReference type="SUPFAM" id="SSF47391">
    <property type="entry name" value="Dimerization-anchoring domain of cAMP-dependent PK regulatory subunit"/>
    <property type="match status" value="1"/>
</dbReference>
<evidence type="ECO:0000256" key="5">
    <source>
        <dbReference type="ARBA" id="ARBA00035651"/>
    </source>
</evidence>
<organism evidence="6 7">
    <name type="scientific">Meganyctiphanes norvegica</name>
    <name type="common">Northern krill</name>
    <name type="synonym">Thysanopoda norvegica</name>
    <dbReference type="NCBI Taxonomy" id="48144"/>
    <lineage>
        <taxon>Eukaryota</taxon>
        <taxon>Metazoa</taxon>
        <taxon>Ecdysozoa</taxon>
        <taxon>Arthropoda</taxon>
        <taxon>Crustacea</taxon>
        <taxon>Multicrustacea</taxon>
        <taxon>Malacostraca</taxon>
        <taxon>Eumalacostraca</taxon>
        <taxon>Eucarida</taxon>
        <taxon>Euphausiacea</taxon>
        <taxon>Euphausiidae</taxon>
        <taxon>Meganyctiphanes</taxon>
    </lineage>
</organism>
<name>A0AAV2PP09_MEGNR</name>
<dbReference type="PANTHER" id="PTHR14952">
    <property type="entry name" value="ROPPORIN-1-LIKE PROTEIN"/>
    <property type="match status" value="1"/>
</dbReference>
<keyword evidence="3" id="KW-0969">Cilium</keyword>
<keyword evidence="2" id="KW-0282">Flagellum</keyword>
<evidence type="ECO:0000256" key="4">
    <source>
        <dbReference type="ARBA" id="ARBA00023273"/>
    </source>
</evidence>
<evidence type="ECO:0000313" key="6">
    <source>
        <dbReference type="EMBL" id="CAL4061308.1"/>
    </source>
</evidence>
<evidence type="ECO:0000313" key="7">
    <source>
        <dbReference type="Proteomes" id="UP001497623"/>
    </source>
</evidence>
<dbReference type="EMBL" id="CAXKWB010000593">
    <property type="protein sequence ID" value="CAL4061308.1"/>
    <property type="molecule type" value="Genomic_DNA"/>
</dbReference>